<dbReference type="GO" id="GO:0006289">
    <property type="term" value="P:nucleotide-excision repair"/>
    <property type="evidence" value="ECO:0007669"/>
    <property type="project" value="TreeGrafter"/>
</dbReference>
<keyword evidence="5" id="KW-0378">Hydrolase</keyword>
<dbReference type="CDD" id="cd17923">
    <property type="entry name" value="DEXHc_Hrq1-like"/>
    <property type="match status" value="1"/>
</dbReference>
<dbReference type="STRING" id="643648.Slip_1524"/>
<dbReference type="PROSITE" id="PS51194">
    <property type="entry name" value="HELICASE_CTER"/>
    <property type="match status" value="1"/>
</dbReference>
<organism evidence="5 6">
    <name type="scientific">Syntrophothermus lipocalidus (strain DSM 12680 / TGB-C1)</name>
    <dbReference type="NCBI Taxonomy" id="643648"/>
    <lineage>
        <taxon>Bacteria</taxon>
        <taxon>Bacillati</taxon>
        <taxon>Bacillota</taxon>
        <taxon>Clostridia</taxon>
        <taxon>Eubacteriales</taxon>
        <taxon>Syntrophomonadaceae</taxon>
        <taxon>Syntrophothermus</taxon>
    </lineage>
</organism>
<dbReference type="GO" id="GO:0005524">
    <property type="term" value="F:ATP binding"/>
    <property type="evidence" value="ECO:0007669"/>
    <property type="project" value="UniProtKB-KW"/>
</dbReference>
<dbReference type="eggNOG" id="COG1205">
    <property type="taxonomic scope" value="Bacteria"/>
</dbReference>
<evidence type="ECO:0000313" key="6">
    <source>
        <dbReference type="Proteomes" id="UP000000378"/>
    </source>
</evidence>
<dbReference type="GO" id="GO:0036297">
    <property type="term" value="P:interstrand cross-link repair"/>
    <property type="evidence" value="ECO:0007669"/>
    <property type="project" value="TreeGrafter"/>
</dbReference>
<proteinExistence type="predicted"/>
<dbReference type="PROSITE" id="PS51192">
    <property type="entry name" value="HELICASE_ATP_BIND_1"/>
    <property type="match status" value="1"/>
</dbReference>
<dbReference type="InterPro" id="IPR018973">
    <property type="entry name" value="MZB"/>
</dbReference>
<dbReference type="Pfam" id="PF00271">
    <property type="entry name" value="Helicase_C"/>
    <property type="match status" value="1"/>
</dbReference>
<dbReference type="AlphaFoldDB" id="D7CNK2"/>
<dbReference type="Pfam" id="PF22982">
    <property type="entry name" value="WHD_HRQ1"/>
    <property type="match status" value="1"/>
</dbReference>
<dbReference type="Pfam" id="PF09369">
    <property type="entry name" value="MZB"/>
    <property type="match status" value="1"/>
</dbReference>
<evidence type="ECO:0000256" key="2">
    <source>
        <dbReference type="ARBA" id="ARBA00022840"/>
    </source>
</evidence>
<feature type="domain" description="Helicase ATP-binding" evidence="3">
    <location>
        <begin position="64"/>
        <end position="244"/>
    </location>
</feature>
<keyword evidence="5" id="KW-0347">Helicase</keyword>
<dbReference type="PANTHER" id="PTHR47957">
    <property type="entry name" value="ATP-DEPENDENT HELICASE HRQ1"/>
    <property type="match status" value="1"/>
</dbReference>
<evidence type="ECO:0000259" key="3">
    <source>
        <dbReference type="PROSITE" id="PS51192"/>
    </source>
</evidence>
<reference evidence="5 6" key="2">
    <citation type="journal article" date="2010" name="Stand. Genomic Sci.">
        <title>Complete genome sequence of Syntrophothermus lipocalidus type strain (TGB-C1).</title>
        <authorList>
            <person name="Djao O.D."/>
            <person name="Zhang X."/>
            <person name="Lucas S."/>
            <person name="Lapidus A."/>
            <person name="Del Rio T.G."/>
            <person name="Nolan M."/>
            <person name="Tice H."/>
            <person name="Cheng J.F."/>
            <person name="Han C."/>
            <person name="Tapia R."/>
            <person name="Goodwin L."/>
            <person name="Pitluck S."/>
            <person name="Liolios K."/>
            <person name="Ivanova N."/>
            <person name="Mavromatis K."/>
            <person name="Mikhailova N."/>
            <person name="Ovchinnikova G."/>
            <person name="Pati A."/>
            <person name="Brambilla E."/>
            <person name="Chen A."/>
            <person name="Palaniappan K."/>
            <person name="Land M."/>
            <person name="Hauser L."/>
            <person name="Chang Y.J."/>
            <person name="Jeffries C.D."/>
            <person name="Rohde M."/>
            <person name="Sikorski J."/>
            <person name="Spring S."/>
            <person name="Goker M."/>
            <person name="Detter J.C."/>
            <person name="Woyke T."/>
            <person name="Bristow J."/>
            <person name="Eisen J.A."/>
            <person name="Markowitz V."/>
            <person name="Hugenholtz P."/>
            <person name="Kyrpides N.C."/>
            <person name="Klenk H.P."/>
        </authorList>
    </citation>
    <scope>NUCLEOTIDE SEQUENCE [LARGE SCALE GENOMIC DNA]</scope>
    <source>
        <strain evidence="6">DSM 12680 / TGB-C1</strain>
    </source>
</reference>
<dbReference type="CDD" id="cd18797">
    <property type="entry name" value="SF2_C_Hrq"/>
    <property type="match status" value="1"/>
</dbReference>
<dbReference type="Gene3D" id="3.40.50.300">
    <property type="entry name" value="P-loop containing nucleotide triphosphate hydrolases"/>
    <property type="match status" value="2"/>
</dbReference>
<accession>D7CNK2</accession>
<dbReference type="SMART" id="SM00490">
    <property type="entry name" value="HELICc"/>
    <property type="match status" value="1"/>
</dbReference>
<dbReference type="SMART" id="SM00487">
    <property type="entry name" value="DEXDc"/>
    <property type="match status" value="1"/>
</dbReference>
<dbReference type="Proteomes" id="UP000000378">
    <property type="component" value="Chromosome"/>
</dbReference>
<keyword evidence="2" id="KW-0067">ATP-binding</keyword>
<dbReference type="EMBL" id="CP002048">
    <property type="protein sequence ID" value="ADI02287.1"/>
    <property type="molecule type" value="Genomic_DNA"/>
</dbReference>
<dbReference type="PANTHER" id="PTHR47957:SF3">
    <property type="entry name" value="ATP-DEPENDENT HELICASE HRQ1"/>
    <property type="match status" value="1"/>
</dbReference>
<evidence type="ECO:0000256" key="1">
    <source>
        <dbReference type="ARBA" id="ARBA00022741"/>
    </source>
</evidence>
<dbReference type="Pfam" id="PF00270">
    <property type="entry name" value="DEAD"/>
    <property type="match status" value="1"/>
</dbReference>
<dbReference type="HOGENOM" id="CLU_000809_3_2_9"/>
<evidence type="ECO:0000259" key="4">
    <source>
        <dbReference type="PROSITE" id="PS51194"/>
    </source>
</evidence>
<dbReference type="RefSeq" id="WP_013175689.1">
    <property type="nucleotide sequence ID" value="NC_014220.1"/>
</dbReference>
<sequence>MTIREAVDFLCRDRYFASGIVFRHYLSPSEGKYQEFPEACSKQLVTVYKKRGIDKLYSHQSEAYTAVVEGNHVVIVTPTASGKTMCYNLPVIDTIIKEPETRALYIFPTKALAQDQLNELEELCSLVGSGIKVFTYDGDTPVDARRSVRRMANLVITNPDMLHTGILPHHPRWITLFENLKFVVIDEMHSYRGVFGSHMAHVIRRLKRIARYYGSQPVFIMCSATIANPEELASRLTGERFHLISECGAPRGGRYFIFYNPPVVNEELGIRRSSLNEAQRLAGHFLDRGFKTIVFAKSRLMVELLGRYLREREKKKARGKNVKTYRGGYLPKERREIEKGLRSGDIDGVVCTNAMELGVDIGELDVSIMAGYPGSIASTWQQAGRAGRRNKESVTVLVASSAPLDQYLVRHPRYFLEQSPEMGLINPENFIIKAEHLKCASFELPVAVEEVEDDPEALEILEYLVDNRFLHSVDDRYYWIADAYPAHEVSLRSVGAANVVIMDVTDPNPVVIGEMDRSSAMTMLYEGAIYLHQEGQYQVIRFDFDNGRAYVKKVRADYYTDADLAVDIKVLNVFSQQETGAAVKKWGEVMVTQMPMVYKKIKYRTHENVGYGPINLPQEDMHTSGFWLSIGSEVTQNMSNEEKELALLGLANLYKNLTPIFLMCDSQDIGVAPQVKAVESGLPTVYVYDRYPGGIGLAEGLFKTNEEVMEAALDMVKNCGCQGGCPSCIGPPVSTTRSIKEVVVSILTRCLE</sequence>
<reference evidence="6" key="1">
    <citation type="journal article" date="2010" name="Stand. Genomic Sci.">
        <title>Complete genome sequence of Syntrophothermus lipocalidus type strain (TGB-C1T).</title>
        <authorList>
            <consortium name="US DOE Joint Genome Institute (JGI-PGF)"/>
            <person name="Djao O."/>
            <person name="Zhang X."/>
            <person name="Lucas S."/>
            <person name="Lapidus A."/>
            <person name="Glavina Del Rio T."/>
            <person name="Nolan M."/>
            <person name="Tice H."/>
            <person name="Cheng J."/>
            <person name="Han C."/>
            <person name="Tapia R."/>
            <person name="Goodwin L."/>
            <person name="Pitluck S."/>
            <person name="Liolios K."/>
            <person name="Ivanova N."/>
            <person name="Mavromatis K."/>
            <person name="Mikhailova N."/>
            <person name="Ovchinnikova G."/>
            <person name="Pati A."/>
            <person name="Brambilla E."/>
            <person name="Chen A."/>
            <person name="Palaniappan K."/>
            <person name="Land M."/>
            <person name="Hauser L."/>
            <person name="Chang Y."/>
            <person name="Jeffries C."/>
            <person name="Rohde M."/>
            <person name="Sikorski J."/>
            <person name="Spring S."/>
            <person name="Goker M."/>
            <person name="Detter J."/>
            <person name="Woyke T."/>
            <person name="Bristow J."/>
            <person name="Eisen J."/>
            <person name="Markowitz V."/>
            <person name="Hugenholtz P."/>
            <person name="Kyrpides N."/>
            <person name="Klenk H."/>
        </authorList>
    </citation>
    <scope>NUCLEOTIDE SEQUENCE [LARGE SCALE GENOMIC DNA]</scope>
    <source>
        <strain evidence="6">DSM 12680 / TGB-C1</strain>
    </source>
</reference>
<keyword evidence="1" id="KW-0547">Nucleotide-binding</keyword>
<dbReference type="GO" id="GO:0003676">
    <property type="term" value="F:nucleic acid binding"/>
    <property type="evidence" value="ECO:0007669"/>
    <property type="project" value="InterPro"/>
</dbReference>
<dbReference type="GO" id="GO:0043138">
    <property type="term" value="F:3'-5' DNA helicase activity"/>
    <property type="evidence" value="ECO:0007669"/>
    <property type="project" value="TreeGrafter"/>
</dbReference>
<dbReference type="InterPro" id="IPR014001">
    <property type="entry name" value="Helicase_ATP-bd"/>
</dbReference>
<dbReference type="InterPro" id="IPR011545">
    <property type="entry name" value="DEAD/DEAH_box_helicase_dom"/>
</dbReference>
<dbReference type="eggNOG" id="COG1111">
    <property type="taxonomic scope" value="Bacteria"/>
</dbReference>
<feature type="domain" description="Helicase C-terminal" evidence="4">
    <location>
        <begin position="277"/>
        <end position="438"/>
    </location>
</feature>
<dbReference type="SUPFAM" id="SSF52540">
    <property type="entry name" value="P-loop containing nucleoside triphosphate hydrolases"/>
    <property type="match status" value="1"/>
</dbReference>
<gene>
    <name evidence="5" type="ordered locus">Slip_1524</name>
</gene>
<protein>
    <submittedName>
        <fullName evidence="5">DEAD/DEAH box helicase domain protein</fullName>
    </submittedName>
</protein>
<name>D7CNK2_SYNLT</name>
<dbReference type="InterPro" id="IPR001650">
    <property type="entry name" value="Helicase_C-like"/>
</dbReference>
<dbReference type="InterPro" id="IPR027417">
    <property type="entry name" value="P-loop_NTPase"/>
</dbReference>
<evidence type="ECO:0000313" key="5">
    <source>
        <dbReference type="EMBL" id="ADI02287.1"/>
    </source>
</evidence>
<dbReference type="KEGG" id="slp:Slip_1524"/>
<keyword evidence="6" id="KW-1185">Reference proteome</keyword>
<dbReference type="InterPro" id="IPR055227">
    <property type="entry name" value="HRQ1_WHD"/>
</dbReference>